<sequence length="340" mass="36372">MVALSQVTASNERVAATFPAGLVAVFVGGTSGVGEYTVKTLAKYASKPRVYIVGRSREAADRIIGECKQLGSGGTFEFIEADVSLLKNVDDVCRHIKSREKDINILFQSQGSMGFAKTTSEGLPLASCLIMHSRMRFILNLLPLLQNASSLRRVVSVQAATCEGPIDLDNIAGRGFPLTKWRNQAASVQTLLLGEAARRAPGVGFVHTMPGIVRSGISRDAQGLKMSILVGIFSVLQPLVETPPAECGERHLFYATSAMYAACQDGATAAGVALEGPLSTARGTDGHEGSGMYSVDVKGESVSRKVEELLHQFRKDGTAEKVWDYIMGDFKRITGTEVVA</sequence>
<organism evidence="1 2">
    <name type="scientific">Hypoxylon rubiginosum</name>
    <dbReference type="NCBI Taxonomy" id="110542"/>
    <lineage>
        <taxon>Eukaryota</taxon>
        <taxon>Fungi</taxon>
        <taxon>Dikarya</taxon>
        <taxon>Ascomycota</taxon>
        <taxon>Pezizomycotina</taxon>
        <taxon>Sordariomycetes</taxon>
        <taxon>Xylariomycetidae</taxon>
        <taxon>Xylariales</taxon>
        <taxon>Hypoxylaceae</taxon>
        <taxon>Hypoxylon</taxon>
    </lineage>
</organism>
<name>A0ACB9Z081_9PEZI</name>
<proteinExistence type="predicted"/>
<evidence type="ECO:0000313" key="1">
    <source>
        <dbReference type="EMBL" id="KAI4864380.1"/>
    </source>
</evidence>
<protein>
    <submittedName>
        <fullName evidence="1">Short-chain dehydrogenases/reductase</fullName>
    </submittedName>
</protein>
<keyword evidence="2" id="KW-1185">Reference proteome</keyword>
<accession>A0ACB9Z081</accession>
<dbReference type="EMBL" id="MU393487">
    <property type="protein sequence ID" value="KAI4864380.1"/>
    <property type="molecule type" value="Genomic_DNA"/>
</dbReference>
<evidence type="ECO:0000313" key="2">
    <source>
        <dbReference type="Proteomes" id="UP001497700"/>
    </source>
</evidence>
<comment type="caution">
    <text evidence="1">The sequence shown here is derived from an EMBL/GenBank/DDBJ whole genome shotgun (WGS) entry which is preliminary data.</text>
</comment>
<gene>
    <name evidence="1" type="ORF">F4820DRAFT_336695</name>
</gene>
<reference evidence="1 2" key="1">
    <citation type="journal article" date="2022" name="New Phytol.">
        <title>Ecological generalism drives hyperdiversity of secondary metabolite gene clusters in xylarialean endophytes.</title>
        <authorList>
            <person name="Franco M.E.E."/>
            <person name="Wisecaver J.H."/>
            <person name="Arnold A.E."/>
            <person name="Ju Y.M."/>
            <person name="Slot J.C."/>
            <person name="Ahrendt S."/>
            <person name="Moore L.P."/>
            <person name="Eastman K.E."/>
            <person name="Scott K."/>
            <person name="Konkel Z."/>
            <person name="Mondo S.J."/>
            <person name="Kuo A."/>
            <person name="Hayes R.D."/>
            <person name="Haridas S."/>
            <person name="Andreopoulos B."/>
            <person name="Riley R."/>
            <person name="LaButti K."/>
            <person name="Pangilinan J."/>
            <person name="Lipzen A."/>
            <person name="Amirebrahimi M."/>
            <person name="Yan J."/>
            <person name="Adam C."/>
            <person name="Keymanesh K."/>
            <person name="Ng V."/>
            <person name="Louie K."/>
            <person name="Northen T."/>
            <person name="Drula E."/>
            <person name="Henrissat B."/>
            <person name="Hsieh H.M."/>
            <person name="Youens-Clark K."/>
            <person name="Lutzoni F."/>
            <person name="Miadlikowska J."/>
            <person name="Eastwood D.C."/>
            <person name="Hamelin R.C."/>
            <person name="Grigoriev I.V."/>
            <person name="U'Ren J.M."/>
        </authorList>
    </citation>
    <scope>NUCLEOTIDE SEQUENCE [LARGE SCALE GENOMIC DNA]</scope>
    <source>
        <strain evidence="1 2">CBS 119005</strain>
    </source>
</reference>
<dbReference type="Proteomes" id="UP001497700">
    <property type="component" value="Unassembled WGS sequence"/>
</dbReference>